<protein>
    <recommendedName>
        <fullName evidence="9">Gamma-tubulin complex component</fullName>
    </recommendedName>
</protein>
<comment type="similarity">
    <text evidence="2">Belongs to the TUBGCP family.</text>
</comment>
<dbReference type="GO" id="GO:0000930">
    <property type="term" value="C:gamma-tubulin complex"/>
    <property type="evidence" value="ECO:0007669"/>
    <property type="project" value="TreeGrafter"/>
</dbReference>
<dbReference type="GO" id="GO:0000278">
    <property type="term" value="P:mitotic cell cycle"/>
    <property type="evidence" value="ECO:0007669"/>
    <property type="project" value="TreeGrafter"/>
</dbReference>
<dbReference type="InterPro" id="IPR042241">
    <property type="entry name" value="GCP_C_sf"/>
</dbReference>
<evidence type="ECO:0000259" key="6">
    <source>
        <dbReference type="Pfam" id="PF04130"/>
    </source>
</evidence>
<keyword evidence="5" id="KW-0206">Cytoskeleton</keyword>
<dbReference type="PANTHER" id="PTHR19302">
    <property type="entry name" value="GAMMA TUBULIN COMPLEX PROTEIN"/>
    <property type="match status" value="1"/>
</dbReference>
<dbReference type="InterPro" id="IPR040457">
    <property type="entry name" value="GCP_C"/>
</dbReference>
<sequence>MRRLDLDAAAKALTRDERAGAATAAATRRLDDGEAARALAGGEKGALGLHAVGRRADAYRALEIERAASGECDERELVRDVLYACQGIDGEFIKFSPAQQAFALAPNVNVSAGRRNLIKCLTEVGWLFKKVSAALGDGRTAGVDVDDGDGSTRQAFRAAIQRELASYYKLIAVLEAQAQIPIVAYLERGDGAAKGGDSYLTLRRLFVWLADPLKMLRTLAVLVDATHGKRGGAALAAMYNYSQHGDPSSTALVRRVLSASATPYLGMVHRWTVSGELEDPLCEFFVSVDHSISDKDLWRRKYAFDEDMLPSFITREQGKTILRLGKSINFLRRCCDDSSWTPERADVLNAVEKAGGLDFENPDGLTTLISETAKRVDGTVRRVLFERFKLGEHCQALKRYLLLGQGDLHECLMDLMGPSLEQPANSLSVFKLSGMLEQAVRSSSAQSDSPDFLDRLRVRLMAHLNEEVGWDVFTLEYVVNQPLTTIFTEHAMSKYLRVFNFLWRLKRVEHSLCGTWQMMKPTVAHLLSSETAGGGTSGAALADMLRSCHSLRGEMHSFISNFQYYVMFEVLETSWVELEEKFAKHSDLDEIIAAHDVFLDAVVQKALLGSKSQLVLQTLYALFEVMMSFREVAADLFDMAADVVAKKAATRERIAEREKNKQWGTYVGEESNASDFIDKDEVAVAQSQLANLRDDYARALDGFLNLLPLQTHVDTQFLLFRLDFSEYYASKGVGPGDIAPQRVARGIQ</sequence>
<dbReference type="PANTHER" id="PTHR19302:SF14">
    <property type="entry name" value="GAMMA-TUBULIN COMPLEX COMPONENT 3"/>
    <property type="match status" value="1"/>
</dbReference>
<name>A0A7R9XQI6_9CHLO</name>
<comment type="subcellular location">
    <subcellularLocation>
        <location evidence="1">Cytoplasm</location>
        <location evidence="1">Cytoskeleton</location>
    </subcellularLocation>
</comment>
<dbReference type="GO" id="GO:0031122">
    <property type="term" value="P:cytoplasmic microtubule organization"/>
    <property type="evidence" value="ECO:0007669"/>
    <property type="project" value="TreeGrafter"/>
</dbReference>
<organism evidence="8">
    <name type="scientific">Ostreococcus sp. 'lucimarinus'</name>
    <dbReference type="NCBI Taxonomy" id="242159"/>
    <lineage>
        <taxon>Eukaryota</taxon>
        <taxon>Viridiplantae</taxon>
        <taxon>Chlorophyta</taxon>
        <taxon>Mamiellophyceae</taxon>
        <taxon>Mamiellales</taxon>
        <taxon>Bathycoccaceae</taxon>
        <taxon>Ostreococcus</taxon>
    </lineage>
</organism>
<feature type="domain" description="Gamma tubulin complex component protein N-terminal" evidence="7">
    <location>
        <begin position="78"/>
        <end position="386"/>
    </location>
</feature>
<dbReference type="EMBL" id="HBDX01001109">
    <property type="protein sequence ID" value="CAD8220253.1"/>
    <property type="molecule type" value="Transcribed_RNA"/>
</dbReference>
<dbReference type="InterPro" id="IPR041470">
    <property type="entry name" value="GCP_N"/>
</dbReference>
<accession>A0A7R9XQI6</accession>
<evidence type="ECO:0000256" key="4">
    <source>
        <dbReference type="ARBA" id="ARBA00022701"/>
    </source>
</evidence>
<proteinExistence type="inferred from homology"/>
<evidence type="ECO:0008006" key="9">
    <source>
        <dbReference type="Google" id="ProtNLM"/>
    </source>
</evidence>
<feature type="domain" description="Gamma tubulin complex component C-terminal" evidence="6">
    <location>
        <begin position="390"/>
        <end position="728"/>
    </location>
</feature>
<evidence type="ECO:0000256" key="2">
    <source>
        <dbReference type="ARBA" id="ARBA00010337"/>
    </source>
</evidence>
<dbReference type="InterPro" id="IPR007259">
    <property type="entry name" value="GCP"/>
</dbReference>
<evidence type="ECO:0000259" key="7">
    <source>
        <dbReference type="Pfam" id="PF17681"/>
    </source>
</evidence>
<dbReference type="AlphaFoldDB" id="A0A7R9XQI6"/>
<evidence type="ECO:0000256" key="5">
    <source>
        <dbReference type="ARBA" id="ARBA00023212"/>
    </source>
</evidence>
<dbReference type="GO" id="GO:0000922">
    <property type="term" value="C:spindle pole"/>
    <property type="evidence" value="ECO:0007669"/>
    <property type="project" value="InterPro"/>
</dbReference>
<evidence type="ECO:0000313" key="8">
    <source>
        <dbReference type="EMBL" id="CAD8220253.1"/>
    </source>
</evidence>
<dbReference type="GO" id="GO:0007020">
    <property type="term" value="P:microtubule nucleation"/>
    <property type="evidence" value="ECO:0007669"/>
    <property type="project" value="InterPro"/>
</dbReference>
<evidence type="ECO:0000256" key="1">
    <source>
        <dbReference type="ARBA" id="ARBA00004245"/>
    </source>
</evidence>
<dbReference type="GO" id="GO:0051225">
    <property type="term" value="P:spindle assembly"/>
    <property type="evidence" value="ECO:0007669"/>
    <property type="project" value="TreeGrafter"/>
</dbReference>
<keyword evidence="3" id="KW-0963">Cytoplasm</keyword>
<dbReference type="GO" id="GO:0043015">
    <property type="term" value="F:gamma-tubulin binding"/>
    <property type="evidence" value="ECO:0007669"/>
    <property type="project" value="InterPro"/>
</dbReference>
<gene>
    <name evidence="8" type="ORF">OLUC0939_LOCUS972</name>
</gene>
<dbReference type="Pfam" id="PF04130">
    <property type="entry name" value="GCP_C_terminal"/>
    <property type="match status" value="1"/>
</dbReference>
<evidence type="ECO:0000256" key="3">
    <source>
        <dbReference type="ARBA" id="ARBA00022490"/>
    </source>
</evidence>
<dbReference type="Gene3D" id="1.20.120.1900">
    <property type="entry name" value="Gamma-tubulin complex, C-terminal domain"/>
    <property type="match status" value="1"/>
</dbReference>
<reference evidence="8" key="1">
    <citation type="submission" date="2021-01" db="EMBL/GenBank/DDBJ databases">
        <authorList>
            <person name="Corre E."/>
            <person name="Pelletier E."/>
            <person name="Niang G."/>
            <person name="Scheremetjew M."/>
            <person name="Finn R."/>
            <person name="Kale V."/>
            <person name="Holt S."/>
            <person name="Cochrane G."/>
            <person name="Meng A."/>
            <person name="Brown T."/>
            <person name="Cohen L."/>
        </authorList>
    </citation>
    <scope>NUCLEOTIDE SEQUENCE</scope>
    <source>
        <strain evidence="8">Clade-A-BCC118000</strain>
    </source>
</reference>
<dbReference type="GO" id="GO:0051011">
    <property type="term" value="F:microtubule minus-end binding"/>
    <property type="evidence" value="ECO:0007669"/>
    <property type="project" value="TreeGrafter"/>
</dbReference>
<dbReference type="GO" id="GO:0005874">
    <property type="term" value="C:microtubule"/>
    <property type="evidence" value="ECO:0007669"/>
    <property type="project" value="UniProtKB-KW"/>
</dbReference>
<dbReference type="GO" id="GO:0051321">
    <property type="term" value="P:meiotic cell cycle"/>
    <property type="evidence" value="ECO:0007669"/>
    <property type="project" value="TreeGrafter"/>
</dbReference>
<keyword evidence="4" id="KW-0493">Microtubule</keyword>
<dbReference type="Pfam" id="PF17681">
    <property type="entry name" value="GCP_N_terminal"/>
    <property type="match status" value="1"/>
</dbReference>